<sequence>MRINPAAGRVADMESIERELYVEARPEQVWTALTQPEHFATWYAFGGAEIDLRPGGRLVMRWDEHGEYRGFVEKVEPGRRFAYRYAVDPDVDAAPGNSNLVEFTLTPEGEGTRLRVVESGFDRLDVPAEVQVKKADESAQGWDGGLAALAELAPQV</sequence>
<evidence type="ECO:0000259" key="2">
    <source>
        <dbReference type="Pfam" id="PF08327"/>
    </source>
</evidence>
<gene>
    <name evidence="3" type="ORF">GCM10009789_61890</name>
</gene>
<evidence type="ECO:0000256" key="1">
    <source>
        <dbReference type="ARBA" id="ARBA00006817"/>
    </source>
</evidence>
<dbReference type="InterPro" id="IPR013538">
    <property type="entry name" value="ASHA1/2-like_C"/>
</dbReference>
<reference evidence="4" key="1">
    <citation type="journal article" date="2019" name="Int. J. Syst. Evol. Microbiol.">
        <title>The Global Catalogue of Microorganisms (GCM) 10K type strain sequencing project: providing services to taxonomists for standard genome sequencing and annotation.</title>
        <authorList>
            <consortium name="The Broad Institute Genomics Platform"/>
            <consortium name="The Broad Institute Genome Sequencing Center for Infectious Disease"/>
            <person name="Wu L."/>
            <person name="Ma J."/>
        </authorList>
    </citation>
    <scope>NUCLEOTIDE SEQUENCE [LARGE SCALE GENOMIC DNA]</scope>
    <source>
        <strain evidence="4">JCM 14969</strain>
    </source>
</reference>
<dbReference type="Gene3D" id="3.30.530.20">
    <property type="match status" value="1"/>
</dbReference>
<protein>
    <submittedName>
        <fullName evidence="3">SRPBCC family protein</fullName>
    </submittedName>
</protein>
<organism evidence="3 4">
    <name type="scientific">Kribbella sancticallisti</name>
    <dbReference type="NCBI Taxonomy" id="460087"/>
    <lineage>
        <taxon>Bacteria</taxon>
        <taxon>Bacillati</taxon>
        <taxon>Actinomycetota</taxon>
        <taxon>Actinomycetes</taxon>
        <taxon>Propionibacteriales</taxon>
        <taxon>Kribbellaceae</taxon>
        <taxon>Kribbella</taxon>
    </lineage>
</organism>
<evidence type="ECO:0000313" key="3">
    <source>
        <dbReference type="EMBL" id="GAA1599439.1"/>
    </source>
</evidence>
<evidence type="ECO:0000313" key="4">
    <source>
        <dbReference type="Proteomes" id="UP001500393"/>
    </source>
</evidence>
<dbReference type="Pfam" id="PF08327">
    <property type="entry name" value="AHSA1"/>
    <property type="match status" value="1"/>
</dbReference>
<dbReference type="Proteomes" id="UP001500393">
    <property type="component" value="Unassembled WGS sequence"/>
</dbReference>
<dbReference type="EMBL" id="BAAAOS010000048">
    <property type="protein sequence ID" value="GAA1599439.1"/>
    <property type="molecule type" value="Genomic_DNA"/>
</dbReference>
<dbReference type="SUPFAM" id="SSF55961">
    <property type="entry name" value="Bet v1-like"/>
    <property type="match status" value="1"/>
</dbReference>
<comment type="caution">
    <text evidence="3">The sequence shown here is derived from an EMBL/GenBank/DDBJ whole genome shotgun (WGS) entry which is preliminary data.</text>
</comment>
<accession>A0ABP4Q4J7</accession>
<dbReference type="InterPro" id="IPR023393">
    <property type="entry name" value="START-like_dom_sf"/>
</dbReference>
<feature type="domain" description="Activator of Hsp90 ATPase homologue 1/2-like C-terminal" evidence="2">
    <location>
        <begin position="24"/>
        <end position="152"/>
    </location>
</feature>
<proteinExistence type="inferred from homology"/>
<comment type="similarity">
    <text evidence="1">Belongs to the AHA1 family.</text>
</comment>
<name>A0ABP4Q4J7_9ACTN</name>
<keyword evidence="4" id="KW-1185">Reference proteome</keyword>